<dbReference type="Gene3D" id="3.40.50.300">
    <property type="entry name" value="P-loop containing nucleotide triphosphate hydrolases"/>
    <property type="match status" value="1"/>
</dbReference>
<dbReference type="Pfam" id="PF13541">
    <property type="entry name" value="ChlI"/>
    <property type="match status" value="1"/>
</dbReference>
<dbReference type="InterPro" id="IPR000523">
    <property type="entry name" value="Mg_chelatse_chII-like_cat_dom"/>
</dbReference>
<keyword evidence="2" id="KW-0547">Nucleotide-binding</keyword>
<evidence type="ECO:0000256" key="1">
    <source>
        <dbReference type="ARBA" id="ARBA00006354"/>
    </source>
</evidence>
<dbReference type="InterPro" id="IPR027417">
    <property type="entry name" value="P-loop_NTPase"/>
</dbReference>
<evidence type="ECO:0000256" key="3">
    <source>
        <dbReference type="ARBA" id="ARBA00022840"/>
    </source>
</evidence>
<comment type="caution">
    <text evidence="5">The sequence shown here is derived from an EMBL/GenBank/DDBJ whole genome shotgun (WGS) entry which is preliminary data.</text>
</comment>
<dbReference type="GO" id="GO:0005524">
    <property type="term" value="F:ATP binding"/>
    <property type="evidence" value="ECO:0007669"/>
    <property type="project" value="UniProtKB-KW"/>
</dbReference>
<organism evidence="5">
    <name type="scientific">candidate division WOR-3 bacterium</name>
    <dbReference type="NCBI Taxonomy" id="2052148"/>
    <lineage>
        <taxon>Bacteria</taxon>
        <taxon>Bacteria division WOR-3</taxon>
    </lineage>
</organism>
<dbReference type="InterPro" id="IPR003593">
    <property type="entry name" value="AAA+_ATPase"/>
</dbReference>
<dbReference type="PRINTS" id="PR01657">
    <property type="entry name" value="MCMFAMILY"/>
</dbReference>
<dbReference type="AlphaFoldDB" id="A0A7C0ZCR1"/>
<name>A0A7C0ZCR1_UNCW3</name>
<comment type="similarity">
    <text evidence="1">Belongs to the Mg-chelatase subunits D/I family. ComM subfamily.</text>
</comment>
<dbReference type="SUPFAM" id="SSF52540">
    <property type="entry name" value="P-loop containing nucleoside triphosphate hydrolases"/>
    <property type="match status" value="1"/>
</dbReference>
<feature type="domain" description="AAA+ ATPase" evidence="4">
    <location>
        <begin position="212"/>
        <end position="395"/>
    </location>
</feature>
<dbReference type="InterPro" id="IPR014721">
    <property type="entry name" value="Ribsml_uS5_D2-typ_fold_subgr"/>
</dbReference>
<dbReference type="NCBIfam" id="TIGR00368">
    <property type="entry name" value="YifB family Mg chelatase-like AAA ATPase"/>
    <property type="match status" value="1"/>
</dbReference>
<dbReference type="InterPro" id="IPR045006">
    <property type="entry name" value="CHLI-like"/>
</dbReference>
<evidence type="ECO:0000313" key="5">
    <source>
        <dbReference type="EMBL" id="HDI83111.1"/>
    </source>
</evidence>
<reference evidence="5" key="1">
    <citation type="journal article" date="2020" name="mSystems">
        <title>Genome- and Community-Level Interaction Insights into Carbon Utilization and Element Cycling Functions of Hydrothermarchaeota in Hydrothermal Sediment.</title>
        <authorList>
            <person name="Zhou Z."/>
            <person name="Liu Y."/>
            <person name="Xu W."/>
            <person name="Pan J."/>
            <person name="Luo Z.H."/>
            <person name="Li M."/>
        </authorList>
    </citation>
    <scope>NUCLEOTIDE SEQUENCE [LARGE SCALE GENOMIC DNA]</scope>
    <source>
        <strain evidence="5">HyVt-102</strain>
    </source>
</reference>
<dbReference type="Pfam" id="PF01078">
    <property type="entry name" value="Mg_chelatase"/>
    <property type="match status" value="1"/>
</dbReference>
<dbReference type="PANTHER" id="PTHR32039">
    <property type="entry name" value="MAGNESIUM-CHELATASE SUBUNIT CHLI"/>
    <property type="match status" value="1"/>
</dbReference>
<dbReference type="Gene3D" id="3.30.230.10">
    <property type="match status" value="1"/>
</dbReference>
<dbReference type="InterPro" id="IPR025158">
    <property type="entry name" value="Mg_chelat-rel_C"/>
</dbReference>
<dbReference type="Pfam" id="PF13335">
    <property type="entry name" value="Mg_chelatase_C"/>
    <property type="match status" value="1"/>
</dbReference>
<evidence type="ECO:0000259" key="4">
    <source>
        <dbReference type="SMART" id="SM00382"/>
    </source>
</evidence>
<evidence type="ECO:0000256" key="2">
    <source>
        <dbReference type="ARBA" id="ARBA00022741"/>
    </source>
</evidence>
<sequence>MFSRVYSCAIHGVEAKKVEVEVNLSKGIPSFTIVGLPETAVKESRERVETAIRSINLSFPNKKITVNLAPADVRKEGTALDLPIALSILTASGQMSPQYLGGLLIIGELALNGEVRGVKGVLSAALLAKKEKSHAIIVPESNAMEAAMVEGVDVFPVDSLETAFDILNDGLAEPFDLERNSILVKSKKYDVDFSDVKGQEATKRALEVAAAGSHNILMIGPPGSGKTMLARRLPSILPDMALEESIETTRIHSVAGLLPSDEPIIGRRPFRSPHHTISYAGLIGGGTYPRPGEVSLAHNGVLFLDELPEFKRDVLEALRQPLEDGMVTVSRASERATFPARFMLVAAMNPCPCGYFGDPYIECTCTPGQIDRYVGKISGPLMDRIDIHVNVPRVRLEDLKSNKVFEKSTDIKERVNRAREVQVERYKGGKIFFNSQLQPRDIKHYCGIDEDSQSLLDSAMKKFGFSARAYNRILKVSRTIADLDGSEKILPMHISEAIQYRSLDRKLWLEV</sequence>
<dbReference type="Proteomes" id="UP000885847">
    <property type="component" value="Unassembled WGS sequence"/>
</dbReference>
<protein>
    <submittedName>
        <fullName evidence="5">ATP-binding protein</fullName>
    </submittedName>
</protein>
<dbReference type="InterPro" id="IPR020568">
    <property type="entry name" value="Ribosomal_Su5_D2-typ_SF"/>
</dbReference>
<dbReference type="GO" id="GO:0003677">
    <property type="term" value="F:DNA binding"/>
    <property type="evidence" value="ECO:0007669"/>
    <property type="project" value="InterPro"/>
</dbReference>
<dbReference type="InterPro" id="IPR004482">
    <property type="entry name" value="Mg_chelat-rel"/>
</dbReference>
<keyword evidence="3 5" id="KW-0067">ATP-binding</keyword>
<dbReference type="SUPFAM" id="SSF54211">
    <property type="entry name" value="Ribosomal protein S5 domain 2-like"/>
    <property type="match status" value="1"/>
</dbReference>
<dbReference type="PANTHER" id="PTHR32039:SF7">
    <property type="entry name" value="COMPETENCE PROTEIN COMM"/>
    <property type="match status" value="1"/>
</dbReference>
<gene>
    <name evidence="5" type="ORF">ENF18_04905</name>
</gene>
<accession>A0A7C0ZCR1</accession>
<dbReference type="InterPro" id="IPR001208">
    <property type="entry name" value="MCM_dom"/>
</dbReference>
<proteinExistence type="inferred from homology"/>
<dbReference type="EMBL" id="DQWE01000235">
    <property type="protein sequence ID" value="HDI83111.1"/>
    <property type="molecule type" value="Genomic_DNA"/>
</dbReference>
<dbReference type="SMART" id="SM00382">
    <property type="entry name" value="AAA"/>
    <property type="match status" value="1"/>
</dbReference>